<proteinExistence type="predicted"/>
<evidence type="ECO:0000256" key="6">
    <source>
        <dbReference type="SAM" id="Phobius"/>
    </source>
</evidence>
<gene>
    <name evidence="8" type="primary">cbiQ</name>
    <name evidence="8" type="ORF">DQK91_17490</name>
    <name evidence="7" type="ORF">E8L03_20255</name>
</gene>
<comment type="subcellular location">
    <subcellularLocation>
        <location evidence="1">Cell membrane</location>
        <topology evidence="1">Multi-pass membrane protein</topology>
    </subcellularLocation>
</comment>
<evidence type="ECO:0000313" key="8">
    <source>
        <dbReference type="EMBL" id="TVM31730.1"/>
    </source>
</evidence>
<feature type="transmembrane region" description="Helical" evidence="6">
    <location>
        <begin position="62"/>
        <end position="80"/>
    </location>
</feature>
<reference evidence="8 9" key="1">
    <citation type="submission" date="2018-06" db="EMBL/GenBank/DDBJ databases">
        <title>Complete genome of Desulfovibrio marinus P48SEP.</title>
        <authorList>
            <person name="Crispim J.S."/>
            <person name="Vidigal P.M.P."/>
            <person name="Silva L.C.F."/>
            <person name="Araujo L.C."/>
            <person name="Laguardia C.N."/>
            <person name="Dias R.S."/>
            <person name="Sousa M.P."/>
            <person name="Paula S.O."/>
            <person name="Silva C."/>
        </authorList>
    </citation>
    <scope>NUCLEOTIDE SEQUENCE [LARGE SCALE GENOMIC DNA]</scope>
    <source>
        <strain evidence="8 9">P48SEP</strain>
    </source>
</reference>
<dbReference type="EMBL" id="CP039543">
    <property type="protein sequence ID" value="QJT11101.1"/>
    <property type="molecule type" value="Genomic_DNA"/>
</dbReference>
<keyword evidence="2" id="KW-1003">Cell membrane</keyword>
<dbReference type="CDD" id="cd16914">
    <property type="entry name" value="EcfT"/>
    <property type="match status" value="1"/>
</dbReference>
<name>A0A6P1ZC47_9BACT</name>
<dbReference type="Proteomes" id="UP000503251">
    <property type="component" value="Chromosome"/>
</dbReference>
<dbReference type="RefSeq" id="WP_144306688.1">
    <property type="nucleotide sequence ID" value="NZ_CP039543.1"/>
</dbReference>
<dbReference type="AlphaFoldDB" id="A0A6P1ZC47"/>
<dbReference type="PANTHER" id="PTHR34857:SF2">
    <property type="entry name" value="SLL0384 PROTEIN"/>
    <property type="match status" value="1"/>
</dbReference>
<keyword evidence="5 6" id="KW-0472">Membrane</keyword>
<evidence type="ECO:0000256" key="2">
    <source>
        <dbReference type="ARBA" id="ARBA00022475"/>
    </source>
</evidence>
<dbReference type="PANTHER" id="PTHR34857">
    <property type="entry name" value="SLL0384 PROTEIN"/>
    <property type="match status" value="1"/>
</dbReference>
<feature type="transmembrane region" description="Helical" evidence="6">
    <location>
        <begin position="227"/>
        <end position="246"/>
    </location>
</feature>
<evidence type="ECO:0000313" key="9">
    <source>
        <dbReference type="Proteomes" id="UP000434052"/>
    </source>
</evidence>
<dbReference type="InterPro" id="IPR003339">
    <property type="entry name" value="ABC/ECF_trnsptr_transmembrane"/>
</dbReference>
<evidence type="ECO:0000256" key="3">
    <source>
        <dbReference type="ARBA" id="ARBA00022692"/>
    </source>
</evidence>
<keyword evidence="3 6" id="KW-0812">Transmembrane</keyword>
<accession>A0A6P1ZC47</accession>
<dbReference type="GO" id="GO:0006824">
    <property type="term" value="P:cobalt ion transport"/>
    <property type="evidence" value="ECO:0007669"/>
    <property type="project" value="InterPro"/>
</dbReference>
<dbReference type="Proteomes" id="UP000434052">
    <property type="component" value="Unassembled WGS sequence"/>
</dbReference>
<dbReference type="InterPro" id="IPR012809">
    <property type="entry name" value="ECF_CbiQ"/>
</dbReference>
<dbReference type="InterPro" id="IPR051611">
    <property type="entry name" value="ECF_transporter_component"/>
</dbReference>
<evidence type="ECO:0000313" key="7">
    <source>
        <dbReference type="EMBL" id="QJT11101.1"/>
    </source>
</evidence>
<dbReference type="NCBIfam" id="TIGR02454">
    <property type="entry name" value="ECF_T_CbiQ"/>
    <property type="match status" value="1"/>
</dbReference>
<evidence type="ECO:0000256" key="4">
    <source>
        <dbReference type="ARBA" id="ARBA00022989"/>
    </source>
</evidence>
<evidence type="ECO:0000256" key="1">
    <source>
        <dbReference type="ARBA" id="ARBA00004651"/>
    </source>
</evidence>
<dbReference type="EMBL" id="QMIF01000014">
    <property type="protein sequence ID" value="TVM31730.1"/>
    <property type="molecule type" value="Genomic_DNA"/>
</dbReference>
<dbReference type="Pfam" id="PF02361">
    <property type="entry name" value="CbiQ"/>
    <property type="match status" value="1"/>
</dbReference>
<organism evidence="8 9">
    <name type="scientific">Oceanidesulfovibrio marinus</name>
    <dbReference type="NCBI Taxonomy" id="370038"/>
    <lineage>
        <taxon>Bacteria</taxon>
        <taxon>Pseudomonadati</taxon>
        <taxon>Thermodesulfobacteriota</taxon>
        <taxon>Desulfovibrionia</taxon>
        <taxon>Desulfovibrionales</taxon>
        <taxon>Desulfovibrionaceae</taxon>
        <taxon>Oceanidesulfovibrio</taxon>
    </lineage>
</organism>
<feature type="transmembrane region" description="Helical" evidence="6">
    <location>
        <begin position="100"/>
        <end position="125"/>
    </location>
</feature>
<dbReference type="GO" id="GO:0043190">
    <property type="term" value="C:ATP-binding cassette (ABC) transporter complex"/>
    <property type="evidence" value="ECO:0007669"/>
    <property type="project" value="InterPro"/>
</dbReference>
<evidence type="ECO:0000256" key="5">
    <source>
        <dbReference type="ARBA" id="ARBA00023136"/>
    </source>
</evidence>
<evidence type="ECO:0000313" key="10">
    <source>
        <dbReference type="Proteomes" id="UP000503251"/>
    </source>
</evidence>
<reference evidence="7 10" key="2">
    <citation type="submission" date="2019-04" db="EMBL/GenBank/DDBJ databases">
        <title>Isolation and culture of sulfate reducing bacteria from the cold seep of the South China Sea.</title>
        <authorList>
            <person name="Sun C."/>
            <person name="Liu R."/>
        </authorList>
    </citation>
    <scope>NUCLEOTIDE SEQUENCE [LARGE SCALE GENOMIC DNA]</scope>
    <source>
        <strain evidence="7 10">CS1</strain>
    </source>
</reference>
<dbReference type="OrthoDB" id="4533at2"/>
<feature type="transmembrane region" description="Helical" evidence="6">
    <location>
        <begin position="22"/>
        <end position="55"/>
    </location>
</feature>
<sequence>MIREQFAQGDSFLHRLDPRAKLIAAVALSVVLALVQTFPAAGAGLALGIILTVLARLDAREVLRRLLVVNAFILFIWLLMPPTYGGAAAFHLGPIPYSRAGIRLAALITLKSNGIVLMLMALAATSTLVDMGRAMESLGLPATLCRLLLYTVRYLSVIEDEFHRLARAAALRGFVPKLSIHTCRTYGNMIAMTMVRSYNRAKRVHQAMLLRGFNGRFVSLHTFSFRAWDVCFTAVAILTAVGLAAIELAG</sequence>
<keyword evidence="4 6" id="KW-1133">Transmembrane helix</keyword>
<keyword evidence="10" id="KW-1185">Reference proteome</keyword>
<protein>
    <submittedName>
        <fullName evidence="8">Cobalt ECF transporter T component CbiQ</fullName>
    </submittedName>
</protein>